<dbReference type="AlphaFoldDB" id="A0AAV7MR15"/>
<accession>A0AAV7MR15</accession>
<evidence type="ECO:0000256" key="1">
    <source>
        <dbReference type="SAM" id="MobiDB-lite"/>
    </source>
</evidence>
<proteinExistence type="predicted"/>
<keyword evidence="3" id="KW-1185">Reference proteome</keyword>
<dbReference type="EMBL" id="JANPWB010000013">
    <property type="protein sequence ID" value="KAJ1106186.1"/>
    <property type="molecule type" value="Genomic_DNA"/>
</dbReference>
<comment type="caution">
    <text evidence="2">The sequence shown here is derived from an EMBL/GenBank/DDBJ whole genome shotgun (WGS) entry which is preliminary data.</text>
</comment>
<organism evidence="2 3">
    <name type="scientific">Pleurodeles waltl</name>
    <name type="common">Iberian ribbed newt</name>
    <dbReference type="NCBI Taxonomy" id="8319"/>
    <lineage>
        <taxon>Eukaryota</taxon>
        <taxon>Metazoa</taxon>
        <taxon>Chordata</taxon>
        <taxon>Craniata</taxon>
        <taxon>Vertebrata</taxon>
        <taxon>Euteleostomi</taxon>
        <taxon>Amphibia</taxon>
        <taxon>Batrachia</taxon>
        <taxon>Caudata</taxon>
        <taxon>Salamandroidea</taxon>
        <taxon>Salamandridae</taxon>
        <taxon>Pleurodelinae</taxon>
        <taxon>Pleurodeles</taxon>
    </lineage>
</organism>
<sequence>MVNFSRQADKWISAPAAGADAMWPQECVGIIKAGPMCYGRRAATLRLISGPGENGEELKKGAKILLGFRTIQREEKRRNTENLCTLWACEKRGITRSATGTDSNDLESGHPSAGDRLGQNNPQMGRG</sequence>
<evidence type="ECO:0000313" key="3">
    <source>
        <dbReference type="Proteomes" id="UP001066276"/>
    </source>
</evidence>
<dbReference type="Proteomes" id="UP001066276">
    <property type="component" value="Chromosome 9"/>
</dbReference>
<protein>
    <submittedName>
        <fullName evidence="2">Uncharacterized protein</fullName>
    </submittedName>
</protein>
<feature type="region of interest" description="Disordered" evidence="1">
    <location>
        <begin position="96"/>
        <end position="127"/>
    </location>
</feature>
<gene>
    <name evidence="2" type="ORF">NDU88_003589</name>
</gene>
<name>A0AAV7MR15_PLEWA</name>
<feature type="compositionally biased region" description="Polar residues" evidence="1">
    <location>
        <begin position="118"/>
        <end position="127"/>
    </location>
</feature>
<reference evidence="2" key="1">
    <citation type="journal article" date="2022" name="bioRxiv">
        <title>Sequencing and chromosome-scale assembly of the giantPleurodeles waltlgenome.</title>
        <authorList>
            <person name="Brown T."/>
            <person name="Elewa A."/>
            <person name="Iarovenko S."/>
            <person name="Subramanian E."/>
            <person name="Araus A.J."/>
            <person name="Petzold A."/>
            <person name="Susuki M."/>
            <person name="Suzuki K.-i.T."/>
            <person name="Hayashi T."/>
            <person name="Toyoda A."/>
            <person name="Oliveira C."/>
            <person name="Osipova E."/>
            <person name="Leigh N.D."/>
            <person name="Simon A."/>
            <person name="Yun M.H."/>
        </authorList>
    </citation>
    <scope>NUCLEOTIDE SEQUENCE</scope>
    <source>
        <strain evidence="2">20211129_DDA</strain>
        <tissue evidence="2">Liver</tissue>
    </source>
</reference>
<evidence type="ECO:0000313" key="2">
    <source>
        <dbReference type="EMBL" id="KAJ1106186.1"/>
    </source>
</evidence>